<organism evidence="3 4">
    <name type="scientific">Nocardioides marinus</name>
    <dbReference type="NCBI Taxonomy" id="374514"/>
    <lineage>
        <taxon>Bacteria</taxon>
        <taxon>Bacillati</taxon>
        <taxon>Actinomycetota</taxon>
        <taxon>Actinomycetes</taxon>
        <taxon>Propionibacteriales</taxon>
        <taxon>Nocardioidaceae</taxon>
        <taxon>Nocardioides</taxon>
    </lineage>
</organism>
<sequence>MSSTPPPYPPGEPGGSGPDYGQTPPPPPPGGGYGGGYGTPPPSGPPAGGGYGGGGYGGGGYGGAPSPQWSVGDAVPFGWRTFKANVGPILLAILVLLIVNGALQALGSAFGDNIPLTLAFGVLGWVVGTVLSAGVVRGALDLTEGRGIRQDFIMALFQPPKLPQVLLLGLLQGVIVTVGLILCVLPGLVAIVLTAFSVYFLVDRPDLDAIGSLKASVSLVTGNLGSVLLWMLTCLGLAIAGTLACLVGLLAALPVIYLGTAFTYKRLTGQPVAG</sequence>
<proteinExistence type="predicted"/>
<feature type="transmembrane region" description="Helical" evidence="2">
    <location>
        <begin position="89"/>
        <end position="110"/>
    </location>
</feature>
<evidence type="ECO:0008006" key="5">
    <source>
        <dbReference type="Google" id="ProtNLM"/>
    </source>
</evidence>
<accession>A0A7Z0C205</accession>
<dbReference type="InterPro" id="IPR010380">
    <property type="entry name" value="DUF975"/>
</dbReference>
<keyword evidence="2" id="KW-0472">Membrane</keyword>
<reference evidence="3 4" key="1">
    <citation type="submission" date="2020-07" db="EMBL/GenBank/DDBJ databases">
        <title>Sequencing the genomes of 1000 actinobacteria strains.</title>
        <authorList>
            <person name="Klenk H.-P."/>
        </authorList>
    </citation>
    <scope>NUCLEOTIDE SEQUENCE [LARGE SCALE GENOMIC DNA]</scope>
    <source>
        <strain evidence="3 4">DSM 18248</strain>
    </source>
</reference>
<evidence type="ECO:0000313" key="3">
    <source>
        <dbReference type="EMBL" id="NYI08767.1"/>
    </source>
</evidence>
<evidence type="ECO:0000313" key="4">
    <source>
        <dbReference type="Proteomes" id="UP000537326"/>
    </source>
</evidence>
<feature type="transmembrane region" description="Helical" evidence="2">
    <location>
        <begin position="116"/>
        <end position="140"/>
    </location>
</feature>
<dbReference type="Proteomes" id="UP000537326">
    <property type="component" value="Unassembled WGS sequence"/>
</dbReference>
<dbReference type="PANTHER" id="PTHR40076">
    <property type="entry name" value="MEMBRANE PROTEIN-RELATED"/>
    <property type="match status" value="1"/>
</dbReference>
<dbReference type="AlphaFoldDB" id="A0A7Z0C205"/>
<keyword evidence="2" id="KW-1133">Transmembrane helix</keyword>
<dbReference type="RefSeq" id="WP_179529831.1">
    <property type="nucleotide sequence ID" value="NZ_BAAAPP010000002.1"/>
</dbReference>
<evidence type="ECO:0000256" key="2">
    <source>
        <dbReference type="SAM" id="Phobius"/>
    </source>
</evidence>
<dbReference type="EMBL" id="JACBZI010000001">
    <property type="protein sequence ID" value="NYI08767.1"/>
    <property type="molecule type" value="Genomic_DNA"/>
</dbReference>
<name>A0A7Z0C205_9ACTN</name>
<comment type="caution">
    <text evidence="3">The sequence shown here is derived from an EMBL/GenBank/DDBJ whole genome shotgun (WGS) entry which is preliminary data.</text>
</comment>
<feature type="transmembrane region" description="Helical" evidence="2">
    <location>
        <begin position="165"/>
        <end position="198"/>
    </location>
</feature>
<keyword evidence="4" id="KW-1185">Reference proteome</keyword>
<gene>
    <name evidence="3" type="ORF">BKA05_000282</name>
</gene>
<feature type="region of interest" description="Disordered" evidence="1">
    <location>
        <begin position="1"/>
        <end position="51"/>
    </location>
</feature>
<keyword evidence="2" id="KW-0812">Transmembrane</keyword>
<feature type="compositionally biased region" description="Pro residues" evidence="1">
    <location>
        <begin position="1"/>
        <end position="12"/>
    </location>
</feature>
<feature type="transmembrane region" description="Helical" evidence="2">
    <location>
        <begin position="227"/>
        <end position="258"/>
    </location>
</feature>
<evidence type="ECO:0000256" key="1">
    <source>
        <dbReference type="SAM" id="MobiDB-lite"/>
    </source>
</evidence>
<dbReference type="PANTHER" id="PTHR40076:SF1">
    <property type="entry name" value="MEMBRANE PROTEIN"/>
    <property type="match status" value="1"/>
</dbReference>
<protein>
    <recommendedName>
        <fullName evidence="5">Integral membrane protein</fullName>
    </recommendedName>
</protein>